<dbReference type="PANTHER" id="PTHR40051:SF1">
    <property type="entry name" value="YOLD-LIKE FAMILY PROTEIN"/>
    <property type="match status" value="1"/>
</dbReference>
<gene>
    <name evidence="1" type="ORF">IQ10_01251</name>
</gene>
<accession>A0A562QME3</accession>
<dbReference type="Proteomes" id="UP000315711">
    <property type="component" value="Unassembled WGS sequence"/>
</dbReference>
<comment type="caution">
    <text evidence="1">The sequence shown here is derived from an EMBL/GenBank/DDBJ whole genome shotgun (WGS) entry which is preliminary data.</text>
</comment>
<evidence type="ECO:0000313" key="2">
    <source>
        <dbReference type="Proteomes" id="UP000315711"/>
    </source>
</evidence>
<name>A0A562QME3_9BACI</name>
<dbReference type="Pfam" id="PF08863">
    <property type="entry name" value="YolD"/>
    <property type="match status" value="1"/>
</dbReference>
<dbReference type="AlphaFoldDB" id="A0A562QME3"/>
<dbReference type="EMBL" id="VLKZ01000003">
    <property type="protein sequence ID" value="TWI57922.1"/>
    <property type="molecule type" value="Genomic_DNA"/>
</dbReference>
<dbReference type="PANTHER" id="PTHR40051">
    <property type="entry name" value="IG HYPOTHETICAL 15966"/>
    <property type="match status" value="1"/>
</dbReference>
<keyword evidence="2" id="KW-1185">Reference proteome</keyword>
<dbReference type="InterPro" id="IPR014962">
    <property type="entry name" value="YolD"/>
</dbReference>
<reference evidence="1 2" key="1">
    <citation type="journal article" date="2015" name="Stand. Genomic Sci.">
        <title>Genomic Encyclopedia of Bacterial and Archaeal Type Strains, Phase III: the genomes of soil and plant-associated and newly described type strains.</title>
        <authorList>
            <person name="Whitman W.B."/>
            <person name="Woyke T."/>
            <person name="Klenk H.P."/>
            <person name="Zhou Y."/>
            <person name="Lilburn T.G."/>
            <person name="Beck B.J."/>
            <person name="De Vos P."/>
            <person name="Vandamme P."/>
            <person name="Eisen J.A."/>
            <person name="Garrity G."/>
            <person name="Hugenholtz P."/>
            <person name="Kyrpides N.C."/>
        </authorList>
    </citation>
    <scope>NUCLEOTIDE SEQUENCE [LARGE SCALE GENOMIC DNA]</scope>
    <source>
        <strain evidence="1 2">CGMCC 1.10116</strain>
    </source>
</reference>
<protein>
    <submittedName>
        <fullName evidence="1">YolD-like protein</fullName>
    </submittedName>
</protein>
<organism evidence="1 2">
    <name type="scientific">Halalkalibacter nanhaiisediminis</name>
    <dbReference type="NCBI Taxonomy" id="688079"/>
    <lineage>
        <taxon>Bacteria</taxon>
        <taxon>Bacillati</taxon>
        <taxon>Bacillota</taxon>
        <taxon>Bacilli</taxon>
        <taxon>Bacillales</taxon>
        <taxon>Bacillaceae</taxon>
        <taxon>Halalkalibacter</taxon>
    </lineage>
</organism>
<dbReference type="RefSeq" id="WP_144449608.1">
    <property type="nucleotide sequence ID" value="NZ_VLKZ01000003.1"/>
</dbReference>
<dbReference type="OrthoDB" id="2376882at2"/>
<sequence>MRMNKLSPGSNMRWESSRMMLPEHVARLRQRKEEEKKVEKHELDEQELMELGYVVMDSLNHELDVKMIYWETGFYKEVYGVVDRVDMQLKQLKLRINEEFINVKIDCLKSVERV</sequence>
<proteinExistence type="predicted"/>
<evidence type="ECO:0000313" key="1">
    <source>
        <dbReference type="EMBL" id="TWI57922.1"/>
    </source>
</evidence>